<organism evidence="1 2">
    <name type="scientific">Penicillium subrubescens</name>
    <dbReference type="NCBI Taxonomy" id="1316194"/>
    <lineage>
        <taxon>Eukaryota</taxon>
        <taxon>Fungi</taxon>
        <taxon>Dikarya</taxon>
        <taxon>Ascomycota</taxon>
        <taxon>Pezizomycotina</taxon>
        <taxon>Eurotiomycetes</taxon>
        <taxon>Eurotiomycetidae</taxon>
        <taxon>Eurotiales</taxon>
        <taxon>Aspergillaceae</taxon>
        <taxon>Penicillium</taxon>
    </lineage>
</organism>
<protein>
    <submittedName>
        <fullName evidence="1">Uncharacterized protein</fullName>
    </submittedName>
</protein>
<comment type="caution">
    <text evidence="1">The sequence shown here is derived from an EMBL/GenBank/DDBJ whole genome shotgun (WGS) entry which is preliminary data.</text>
</comment>
<keyword evidence="2" id="KW-1185">Reference proteome</keyword>
<sequence>MIRFIVTASAVITGGSAVYFYLFHQRLSSRIQHKSHRGKLSASSPKPIEIESVPETIFTEEYFALYDHSSKSVSRDALPKNIPTEGLFTKLVRRNMTAFTRFPQALMIRLISRTPEEQRSFKASHLSSLDFYEGDLVCGVYRVITRTKNKVEFEMKMKNMEFINGRLAISVRETESEVVFSSETLMWRRSDEAQAMPLEKPLLRWMHETAAWWLLDSGVKYLMELES</sequence>
<proteinExistence type="predicted"/>
<dbReference type="Proteomes" id="UP000186955">
    <property type="component" value="Unassembled WGS sequence"/>
</dbReference>
<name>A0A1Q5UJM0_9EURO</name>
<evidence type="ECO:0000313" key="2">
    <source>
        <dbReference type="Proteomes" id="UP000186955"/>
    </source>
</evidence>
<dbReference type="AlphaFoldDB" id="A0A1Q5UJM0"/>
<accession>A0A1Q5UJM0</accession>
<evidence type="ECO:0000313" key="1">
    <source>
        <dbReference type="EMBL" id="OKP12629.1"/>
    </source>
</evidence>
<dbReference type="OrthoDB" id="5599753at2759"/>
<dbReference type="EMBL" id="MNBE01000183">
    <property type="protein sequence ID" value="OKP12629.1"/>
    <property type="molecule type" value="Genomic_DNA"/>
</dbReference>
<reference evidence="1 2" key="1">
    <citation type="submission" date="2016-10" db="EMBL/GenBank/DDBJ databases">
        <title>Genome sequence of the ascomycete fungus Penicillium subrubescens.</title>
        <authorList>
            <person name="De Vries R.P."/>
            <person name="Peng M."/>
            <person name="Dilokpimol A."/>
            <person name="Hilden K."/>
            <person name="Makela M.R."/>
            <person name="Grigoriev I."/>
            <person name="Riley R."/>
            <person name="Granchi Z."/>
        </authorList>
    </citation>
    <scope>NUCLEOTIDE SEQUENCE [LARGE SCALE GENOMIC DNA]</scope>
    <source>
        <strain evidence="1 2">CBS 132785</strain>
    </source>
</reference>
<gene>
    <name evidence="1" type="ORF">PENSUB_1722</name>
</gene>